<name>Q5JG18_THEKO</name>
<accession>Q5JG18</accession>
<organism evidence="1 2">
    <name type="scientific">Thermococcus kodakarensis (strain ATCC BAA-918 / JCM 12380 / KOD1)</name>
    <name type="common">Pyrococcus kodakaraensis (strain KOD1)</name>
    <dbReference type="NCBI Taxonomy" id="69014"/>
    <lineage>
        <taxon>Archaea</taxon>
        <taxon>Methanobacteriati</taxon>
        <taxon>Methanobacteriota</taxon>
        <taxon>Thermococci</taxon>
        <taxon>Thermococcales</taxon>
        <taxon>Thermococcaceae</taxon>
        <taxon>Thermococcus</taxon>
    </lineage>
</organism>
<dbReference type="RefSeq" id="WP_011249301.1">
    <property type="nucleotide sequence ID" value="NC_006624.1"/>
</dbReference>
<dbReference type="KEGG" id="tko:TK0346"/>
<dbReference type="eggNOG" id="arCOG05804">
    <property type="taxonomic scope" value="Archaea"/>
</dbReference>
<keyword evidence="2" id="KW-1185">Reference proteome</keyword>
<protein>
    <submittedName>
        <fullName evidence="1">Uncharacterized protein</fullName>
    </submittedName>
</protein>
<dbReference type="HOGENOM" id="CLU_2313945_0_0_2"/>
<evidence type="ECO:0000313" key="2">
    <source>
        <dbReference type="Proteomes" id="UP000000536"/>
    </source>
</evidence>
<dbReference type="AlphaFoldDB" id="Q5JG18"/>
<dbReference type="Proteomes" id="UP000000536">
    <property type="component" value="Chromosome"/>
</dbReference>
<reference evidence="1 2" key="1">
    <citation type="journal article" date="2005" name="Genome Res.">
        <title>Complete genome sequence of the hyperthermophilic archaeon Thermococcus kodakaraensis KOD1 and comparison with Pyrococcus genomes.</title>
        <authorList>
            <person name="Fukui T."/>
            <person name="Atomi H."/>
            <person name="Kanai T."/>
            <person name="Matsumi R."/>
            <person name="Fujiwara S."/>
            <person name="Imanaka T."/>
        </authorList>
    </citation>
    <scope>NUCLEOTIDE SEQUENCE [LARGE SCALE GENOMIC DNA]</scope>
    <source>
        <strain evidence="2">ATCC BAA-918 / JCM 12380 / KOD1</strain>
    </source>
</reference>
<evidence type="ECO:0000313" key="1">
    <source>
        <dbReference type="EMBL" id="BAD84535.1"/>
    </source>
</evidence>
<dbReference type="GeneID" id="78446851"/>
<sequence length="105" mass="12489">MLGELVKKYKVARGEKKRKVAWTIVREAARFSTVEPYWEFIRGEFGVNPSHIKDAMRFLEEIGELEIKRSADGKRLWVMTLRDIKRNPVKLDRWLSTSERPPTKW</sequence>
<dbReference type="EnsemblBacteria" id="BAD84535">
    <property type="protein sequence ID" value="BAD84535"/>
    <property type="gene ID" value="TK0346"/>
</dbReference>
<dbReference type="InParanoid" id="Q5JG18"/>
<dbReference type="PATRIC" id="fig|69014.16.peg.343"/>
<dbReference type="EMBL" id="AP006878">
    <property type="protein sequence ID" value="BAD84535.1"/>
    <property type="molecule type" value="Genomic_DNA"/>
</dbReference>
<dbReference type="OrthoDB" id="85992at2157"/>
<gene>
    <name evidence="1" type="ordered locus">TK0346</name>
</gene>
<proteinExistence type="predicted"/>
<dbReference type="STRING" id="69014.TK0346"/>